<sequence>MSYAPDWILNIVCAKVAERYVLGNLPIEAFANRMSRELLLTYADCTPEKLYSVAENMLFFLAEIEDDNALDHCHSFIYRAVHFDKADRPRRLKGLFLDPLAAVKQQTSSDTVFKSFRAFVFRSRAEGNLSAPVEWNVRNHKELISLANILDIDVSFSDAV</sequence>
<gene>
    <name evidence="1" type="ORF">LOKVESSMR4R_03437</name>
</gene>
<reference evidence="1 2" key="1">
    <citation type="submission" date="2017-05" db="EMBL/GenBank/DDBJ databases">
        <title>Genome Sequence of Loktanella vestfoldensis Strain SMR4r Isolated from a Culture of the Diatom Skeletonema marinoi.</title>
        <authorList>
            <person name="Topel M."/>
            <person name="Pinder M.I.M."/>
            <person name="Johansson O.N."/>
            <person name="Kourtchenko O."/>
            <person name="Godhe A."/>
            <person name="Clarke A.K."/>
        </authorList>
    </citation>
    <scope>NUCLEOTIDE SEQUENCE [LARGE SCALE GENOMIC DNA]</scope>
    <source>
        <strain evidence="1 2">SMR4r</strain>
    </source>
</reference>
<dbReference type="EMBL" id="CP021431">
    <property type="protein sequence ID" value="ARU02709.1"/>
    <property type="molecule type" value="Genomic_DNA"/>
</dbReference>
<dbReference type="KEGG" id="lvs:LOKVESSMR4R_03437"/>
<accession>A0A1Y0EH10</accession>
<organism evidence="1 2">
    <name type="scientific">Yoonia vestfoldensis</name>
    <dbReference type="NCBI Taxonomy" id="245188"/>
    <lineage>
        <taxon>Bacteria</taxon>
        <taxon>Pseudomonadati</taxon>
        <taxon>Pseudomonadota</taxon>
        <taxon>Alphaproteobacteria</taxon>
        <taxon>Rhodobacterales</taxon>
        <taxon>Paracoccaceae</taxon>
        <taxon>Yoonia</taxon>
    </lineage>
</organism>
<evidence type="ECO:0000313" key="1">
    <source>
        <dbReference type="EMBL" id="ARU02709.1"/>
    </source>
</evidence>
<dbReference type="AlphaFoldDB" id="A0A1Y0EH10"/>
<dbReference type="RefSeq" id="WP_237331832.1">
    <property type="nucleotide sequence ID" value="NZ_CP021431.1"/>
</dbReference>
<dbReference type="Proteomes" id="UP000195273">
    <property type="component" value="Chromosome"/>
</dbReference>
<keyword evidence="2" id="KW-1185">Reference proteome</keyword>
<name>A0A1Y0EH10_9RHOB</name>
<evidence type="ECO:0000313" key="2">
    <source>
        <dbReference type="Proteomes" id="UP000195273"/>
    </source>
</evidence>
<protein>
    <submittedName>
        <fullName evidence="1">Uncharacterized protein</fullName>
    </submittedName>
</protein>
<proteinExistence type="predicted"/>